<comment type="caution">
    <text evidence="7">The sequence shown here is derived from an EMBL/GenBank/DDBJ whole genome shotgun (WGS) entry which is preliminary data.</text>
</comment>
<feature type="binding site" evidence="4">
    <location>
        <position position="142"/>
    </location>
    <ligand>
        <name>S-adenosyl-L-methionine</name>
        <dbReference type="ChEBI" id="CHEBI:59789"/>
    </ligand>
</feature>
<dbReference type="InterPro" id="IPR050320">
    <property type="entry name" value="N5-glutamine_MTase"/>
</dbReference>
<name>A0A2W5QDQ2_9SPHN</name>
<dbReference type="GO" id="GO:0032259">
    <property type="term" value="P:methylation"/>
    <property type="evidence" value="ECO:0007669"/>
    <property type="project" value="UniProtKB-KW"/>
</dbReference>
<dbReference type="CDD" id="cd02440">
    <property type="entry name" value="AdoMet_MTases"/>
    <property type="match status" value="1"/>
</dbReference>
<sequence length="282" mass="29367">MTAHTPTVGEAIREAAQRLAETSDTARLDAEVLMAHALGCSRSSLLLAHMRDAAPPDFAPLVERRAAHEPVAYITGHQEFFGLPFAVGPEVLIPRGDSEVLVEAALAARPDARTVLDCGTGSGALLLAVLANLPEARGTGIDSSPSALAKAAENAASLGLTQRARMVAADWHVPGWADALGGPFDLILANPPYVETTIALDRSVAEYEPASALYSGELGLDDYRVLVPQLPLLLAPGGAALVEIGHQQAEAVAAIGAGSGLSSRLHRDLGNRPRVLEFSTAE</sequence>
<dbReference type="InterPro" id="IPR019874">
    <property type="entry name" value="RF_methyltr_PrmC"/>
</dbReference>
<dbReference type="Pfam" id="PF13847">
    <property type="entry name" value="Methyltransf_31"/>
    <property type="match status" value="1"/>
</dbReference>
<feature type="domain" description="Methyltransferase" evidence="5">
    <location>
        <begin position="113"/>
        <end position="195"/>
    </location>
</feature>
<dbReference type="Proteomes" id="UP000249082">
    <property type="component" value="Unassembled WGS sequence"/>
</dbReference>
<evidence type="ECO:0000313" key="8">
    <source>
        <dbReference type="Proteomes" id="UP000249082"/>
    </source>
</evidence>
<comment type="similarity">
    <text evidence="4">Belongs to the protein N5-glutamine methyltransferase family. PrmC subfamily.</text>
</comment>
<dbReference type="InterPro" id="IPR004556">
    <property type="entry name" value="HemK-like"/>
</dbReference>
<feature type="binding site" evidence="4">
    <location>
        <position position="190"/>
    </location>
    <ligand>
        <name>S-adenosyl-L-methionine</name>
        <dbReference type="ChEBI" id="CHEBI:59789"/>
    </ligand>
</feature>
<dbReference type="EC" id="2.1.1.297" evidence="4"/>
<dbReference type="EMBL" id="QFPX01000020">
    <property type="protein sequence ID" value="PZQ52863.1"/>
    <property type="molecule type" value="Genomic_DNA"/>
</dbReference>
<dbReference type="InterPro" id="IPR029063">
    <property type="entry name" value="SAM-dependent_MTases_sf"/>
</dbReference>
<keyword evidence="3 4" id="KW-0949">S-adenosyl-L-methionine</keyword>
<dbReference type="NCBIfam" id="TIGR00536">
    <property type="entry name" value="hemK_fam"/>
    <property type="match status" value="1"/>
</dbReference>
<dbReference type="InterPro" id="IPR002052">
    <property type="entry name" value="DNA_methylase_N6_adenine_CS"/>
</dbReference>
<comment type="catalytic activity">
    <reaction evidence="4">
        <text>L-glutaminyl-[peptide chain release factor] + S-adenosyl-L-methionine = N(5)-methyl-L-glutaminyl-[peptide chain release factor] + S-adenosyl-L-homocysteine + H(+)</text>
        <dbReference type="Rhea" id="RHEA:42896"/>
        <dbReference type="Rhea" id="RHEA-COMP:10271"/>
        <dbReference type="Rhea" id="RHEA-COMP:10272"/>
        <dbReference type="ChEBI" id="CHEBI:15378"/>
        <dbReference type="ChEBI" id="CHEBI:30011"/>
        <dbReference type="ChEBI" id="CHEBI:57856"/>
        <dbReference type="ChEBI" id="CHEBI:59789"/>
        <dbReference type="ChEBI" id="CHEBI:61891"/>
        <dbReference type="EC" id="2.1.1.297"/>
    </reaction>
</comment>
<feature type="binding site" evidence="4">
    <location>
        <begin position="190"/>
        <end position="193"/>
    </location>
    <ligand>
        <name>substrate</name>
    </ligand>
</feature>
<evidence type="ECO:0000313" key="7">
    <source>
        <dbReference type="EMBL" id="PZQ52863.1"/>
    </source>
</evidence>
<accession>A0A2W5QDQ2</accession>
<dbReference type="Gene3D" id="1.10.8.10">
    <property type="entry name" value="DNA helicase RuvA subunit, C-terminal domain"/>
    <property type="match status" value="1"/>
</dbReference>
<dbReference type="NCBIfam" id="TIGR03534">
    <property type="entry name" value="RF_mod_PrmC"/>
    <property type="match status" value="1"/>
</dbReference>
<keyword evidence="2 4" id="KW-0808">Transferase</keyword>
<dbReference type="Gene3D" id="3.40.50.150">
    <property type="entry name" value="Vaccinia Virus protein VP39"/>
    <property type="match status" value="1"/>
</dbReference>
<dbReference type="GO" id="GO:0003676">
    <property type="term" value="F:nucleic acid binding"/>
    <property type="evidence" value="ECO:0007669"/>
    <property type="project" value="InterPro"/>
</dbReference>
<feature type="binding site" evidence="4">
    <location>
        <begin position="119"/>
        <end position="123"/>
    </location>
    <ligand>
        <name>S-adenosyl-L-methionine</name>
        <dbReference type="ChEBI" id="CHEBI:59789"/>
    </ligand>
</feature>
<organism evidence="7 8">
    <name type="scientific">Novosphingobium pentaromativorans</name>
    <dbReference type="NCBI Taxonomy" id="205844"/>
    <lineage>
        <taxon>Bacteria</taxon>
        <taxon>Pseudomonadati</taxon>
        <taxon>Pseudomonadota</taxon>
        <taxon>Alphaproteobacteria</taxon>
        <taxon>Sphingomonadales</taxon>
        <taxon>Sphingomonadaceae</taxon>
        <taxon>Novosphingobium</taxon>
    </lineage>
</organism>
<dbReference type="Pfam" id="PF17827">
    <property type="entry name" value="PrmC_N"/>
    <property type="match status" value="1"/>
</dbReference>
<evidence type="ECO:0000259" key="5">
    <source>
        <dbReference type="Pfam" id="PF13847"/>
    </source>
</evidence>
<dbReference type="GO" id="GO:0102559">
    <property type="term" value="F:peptide chain release factor N(5)-glutamine methyltransferase activity"/>
    <property type="evidence" value="ECO:0007669"/>
    <property type="project" value="UniProtKB-EC"/>
</dbReference>
<dbReference type="HAMAP" id="MF_02126">
    <property type="entry name" value="RF_methyltr_PrmC"/>
    <property type="match status" value="1"/>
</dbReference>
<protein>
    <recommendedName>
        <fullName evidence="4">Release factor glutamine methyltransferase</fullName>
        <shortName evidence="4">RF MTase</shortName>
        <ecNumber evidence="4">2.1.1.297</ecNumber>
    </recommendedName>
    <alternativeName>
        <fullName evidence="4">N5-glutamine methyltransferase PrmC</fullName>
    </alternativeName>
    <alternativeName>
        <fullName evidence="4">Protein-(glutamine-N5) MTase PrmC</fullName>
    </alternativeName>
    <alternativeName>
        <fullName evidence="4">Protein-glutamine N-methyltransferase PrmC</fullName>
    </alternativeName>
</protein>
<evidence type="ECO:0000259" key="6">
    <source>
        <dbReference type="Pfam" id="PF17827"/>
    </source>
</evidence>
<dbReference type="PANTHER" id="PTHR18895:SF74">
    <property type="entry name" value="MTRF1L RELEASE FACTOR GLUTAMINE METHYLTRANSFERASE"/>
    <property type="match status" value="1"/>
</dbReference>
<comment type="function">
    <text evidence="4">Methylates the class 1 translation termination release factors RF1/PrfA and RF2/PrfB on the glutamine residue of the universally conserved GGQ motif.</text>
</comment>
<dbReference type="SUPFAM" id="SSF53335">
    <property type="entry name" value="S-adenosyl-L-methionine-dependent methyltransferases"/>
    <property type="match status" value="1"/>
</dbReference>
<evidence type="ECO:0000256" key="4">
    <source>
        <dbReference type="HAMAP-Rule" id="MF_02126"/>
    </source>
</evidence>
<feature type="binding site" evidence="4">
    <location>
        <position position="171"/>
    </location>
    <ligand>
        <name>S-adenosyl-L-methionine</name>
        <dbReference type="ChEBI" id="CHEBI:59789"/>
    </ligand>
</feature>
<feature type="domain" description="Release factor glutamine methyltransferase N-terminal" evidence="6">
    <location>
        <begin position="10"/>
        <end position="76"/>
    </location>
</feature>
<reference evidence="7 8" key="1">
    <citation type="submission" date="2017-08" db="EMBL/GenBank/DDBJ databases">
        <title>Infants hospitalized years apart are colonized by the same room-sourced microbial strains.</title>
        <authorList>
            <person name="Brooks B."/>
            <person name="Olm M.R."/>
            <person name="Firek B.A."/>
            <person name="Baker R."/>
            <person name="Thomas B.C."/>
            <person name="Morowitz M.J."/>
            <person name="Banfield J.F."/>
        </authorList>
    </citation>
    <scope>NUCLEOTIDE SEQUENCE [LARGE SCALE GENOMIC DNA]</scope>
    <source>
        <strain evidence="7">S2_005_002_R2_33</strain>
    </source>
</reference>
<dbReference type="PANTHER" id="PTHR18895">
    <property type="entry name" value="HEMK METHYLTRANSFERASE"/>
    <property type="match status" value="1"/>
</dbReference>
<dbReference type="InterPro" id="IPR025714">
    <property type="entry name" value="Methyltranfer_dom"/>
</dbReference>
<gene>
    <name evidence="4 7" type="primary">prmC</name>
    <name evidence="7" type="ORF">DI555_19330</name>
</gene>
<dbReference type="PROSITE" id="PS00092">
    <property type="entry name" value="N6_MTASE"/>
    <property type="match status" value="1"/>
</dbReference>
<dbReference type="InterPro" id="IPR040758">
    <property type="entry name" value="PrmC_N"/>
</dbReference>
<evidence type="ECO:0000256" key="3">
    <source>
        <dbReference type="ARBA" id="ARBA00022691"/>
    </source>
</evidence>
<keyword evidence="1 4" id="KW-0489">Methyltransferase</keyword>
<dbReference type="AlphaFoldDB" id="A0A2W5QDQ2"/>
<evidence type="ECO:0000256" key="2">
    <source>
        <dbReference type="ARBA" id="ARBA00022679"/>
    </source>
</evidence>
<evidence type="ECO:0000256" key="1">
    <source>
        <dbReference type="ARBA" id="ARBA00022603"/>
    </source>
</evidence>
<proteinExistence type="inferred from homology"/>